<dbReference type="GO" id="GO:0061709">
    <property type="term" value="P:reticulophagy"/>
    <property type="evidence" value="ECO:0007669"/>
    <property type="project" value="TreeGrafter"/>
</dbReference>
<dbReference type="InterPro" id="IPR000626">
    <property type="entry name" value="Ubiquitin-like_dom"/>
</dbReference>
<feature type="region of interest" description="Disordered" evidence="3">
    <location>
        <begin position="56"/>
        <end position="79"/>
    </location>
</feature>
<evidence type="ECO:0000259" key="5">
    <source>
        <dbReference type="PROSITE" id="PS50053"/>
    </source>
</evidence>
<feature type="domain" description="Ubiquitin-like" evidence="5">
    <location>
        <begin position="1"/>
        <end position="65"/>
    </location>
</feature>
<dbReference type="GO" id="GO:0019901">
    <property type="term" value="F:protein kinase binding"/>
    <property type="evidence" value="ECO:0007669"/>
    <property type="project" value="TreeGrafter"/>
</dbReference>
<evidence type="ECO:0000313" key="6">
    <source>
        <dbReference type="EMBL" id="CAD8443092.1"/>
    </source>
</evidence>
<evidence type="ECO:0000256" key="3">
    <source>
        <dbReference type="SAM" id="MobiDB-lite"/>
    </source>
</evidence>
<dbReference type="InterPro" id="IPR045326">
    <property type="entry name" value="ATG17-like_dom"/>
</dbReference>
<feature type="compositionally biased region" description="Basic and acidic residues" evidence="3">
    <location>
        <begin position="654"/>
        <end position="667"/>
    </location>
</feature>
<dbReference type="EMBL" id="HBEN01009309">
    <property type="protein sequence ID" value="CAD8443092.1"/>
    <property type="molecule type" value="Transcribed_RNA"/>
</dbReference>
<protein>
    <recommendedName>
        <fullName evidence="5">Ubiquitin-like domain-containing protein</fullName>
    </recommendedName>
</protein>
<accession>A0A7S0D4M9</accession>
<evidence type="ECO:0000256" key="1">
    <source>
        <dbReference type="ARBA" id="ARBA00023006"/>
    </source>
</evidence>
<proteinExistence type="predicted"/>
<dbReference type="PANTHER" id="PTHR13222">
    <property type="entry name" value="RB1-INDUCIBLE COILED-COIL"/>
    <property type="match status" value="1"/>
</dbReference>
<keyword evidence="2" id="KW-0175">Coiled coil</keyword>
<gene>
    <name evidence="6" type="ORF">MSP1401_LOCUS7727</name>
</gene>
<feature type="coiled-coil region" evidence="2">
    <location>
        <begin position="366"/>
        <end position="393"/>
    </location>
</feature>
<dbReference type="GO" id="GO:0000045">
    <property type="term" value="P:autophagosome assembly"/>
    <property type="evidence" value="ECO:0007669"/>
    <property type="project" value="InterPro"/>
</dbReference>
<dbReference type="GO" id="GO:0060090">
    <property type="term" value="F:molecular adaptor activity"/>
    <property type="evidence" value="ECO:0007669"/>
    <property type="project" value="TreeGrafter"/>
</dbReference>
<feature type="compositionally biased region" description="Basic and acidic residues" evidence="3">
    <location>
        <begin position="422"/>
        <end position="434"/>
    </location>
</feature>
<dbReference type="GO" id="GO:0000422">
    <property type="term" value="P:autophagy of mitochondrion"/>
    <property type="evidence" value="ECO:0007669"/>
    <property type="project" value="TreeGrafter"/>
</dbReference>
<dbReference type="PROSITE" id="PS50053">
    <property type="entry name" value="UBIQUITIN_2"/>
    <property type="match status" value="1"/>
</dbReference>
<dbReference type="AlphaFoldDB" id="A0A7S0D4M9"/>
<organism evidence="6">
    <name type="scientific">Micromonas pusilla</name>
    <name type="common">Picoplanktonic green alga</name>
    <name type="synonym">Chromulina pusilla</name>
    <dbReference type="NCBI Taxonomy" id="38833"/>
    <lineage>
        <taxon>Eukaryota</taxon>
        <taxon>Viridiplantae</taxon>
        <taxon>Chlorophyta</taxon>
        <taxon>Mamiellophyceae</taxon>
        <taxon>Mamiellales</taxon>
        <taxon>Mamiellaceae</taxon>
        <taxon>Micromonas</taxon>
    </lineage>
</organism>
<dbReference type="Pfam" id="PF04108">
    <property type="entry name" value="ATG17_like"/>
    <property type="match status" value="1"/>
</dbReference>
<dbReference type="PANTHER" id="PTHR13222:SF1">
    <property type="entry name" value="RB1-INDUCIBLE COILED-COIL PROTEIN 1"/>
    <property type="match status" value="1"/>
</dbReference>
<dbReference type="GO" id="GO:0034727">
    <property type="term" value="P:piecemeal microautophagy of the nucleus"/>
    <property type="evidence" value="ECO:0007669"/>
    <property type="project" value="TreeGrafter"/>
</dbReference>
<dbReference type="GO" id="GO:1990316">
    <property type="term" value="C:Atg1/ULK1 kinase complex"/>
    <property type="evidence" value="ECO:0007669"/>
    <property type="project" value="TreeGrafter"/>
</dbReference>
<dbReference type="GO" id="GO:0034517">
    <property type="term" value="P:ribophagy"/>
    <property type="evidence" value="ECO:0007669"/>
    <property type="project" value="TreeGrafter"/>
</dbReference>
<feature type="region of interest" description="Disordered" evidence="3">
    <location>
        <begin position="100"/>
        <end position="129"/>
    </location>
</feature>
<feature type="compositionally biased region" description="Basic and acidic residues" evidence="3">
    <location>
        <begin position="100"/>
        <end position="128"/>
    </location>
</feature>
<evidence type="ECO:0000256" key="2">
    <source>
        <dbReference type="SAM" id="Coils"/>
    </source>
</evidence>
<feature type="region of interest" description="Disordered" evidence="3">
    <location>
        <begin position="643"/>
        <end position="668"/>
    </location>
</feature>
<dbReference type="GO" id="GO:0034045">
    <property type="term" value="C:phagophore assembly site membrane"/>
    <property type="evidence" value="ECO:0007669"/>
    <property type="project" value="TreeGrafter"/>
</dbReference>
<keyword evidence="1" id="KW-0072">Autophagy</keyword>
<feature type="signal peptide" evidence="4">
    <location>
        <begin position="1"/>
        <end position="18"/>
    </location>
</feature>
<sequence>MLVLVASTGAAVSVACDAASSVGAVGDALASHPDVAVPRRDQLLIFEGRRLEGETRTLGEYGLPERAGDAEAAQDEEEPRFKRDAEYVFLYRKSALVSDKSEKRSSSSSSHRNEPLGDGDRSSRDDPVHTTCGAISIEIAPTPPPPRSDGSHPLERAAVAFFVDSSKKAVPVTNDQKGSESDITVDVSETSSRLHRLVALERSLEHAAARVEATNAASTKRVNASATLTRATRVRALAADAASASAETHLAAALAAHAEFMRRANERVRFQTDLLSTFEDDLETLQTTTLFFPSFDESGERKKTETTRETKTLLDLVDVSRLREKRDAAKNAHDSFVAKLHALDSRVARLKQETELLFMTLPEVDVEALEAELESARDALRAQNAIVEEVRADAASARAIAARCVAALAESSVSTEDSAETNDSKDSKDSKDSAETMADGRSASARLKTNQLISAEEIDALSNADASHASSSFARVAATDDVLAAFHAHCATCASAMDANARALLVKIAETQNEIAKLRDARFAFEEIADRTEKPFCFLFGACRALPKRHAACLAEKARRVAYADRLAARARRAADLFAADREEERERRDAFRKTLVKTEERFFGKGRTEKSAFVSALDAVTNATLGSVSSAPSVEITVRGVSRAEAGSSLGPEPEKKTNEETKKDDVDEALAAVFAESL</sequence>
<name>A0A7S0D4M9_MICPS</name>
<feature type="region of interest" description="Disordered" evidence="3">
    <location>
        <begin position="413"/>
        <end position="443"/>
    </location>
</feature>
<reference evidence="6" key="1">
    <citation type="submission" date="2021-01" db="EMBL/GenBank/DDBJ databases">
        <authorList>
            <person name="Corre E."/>
            <person name="Pelletier E."/>
            <person name="Niang G."/>
            <person name="Scheremetjew M."/>
            <person name="Finn R."/>
            <person name="Kale V."/>
            <person name="Holt S."/>
            <person name="Cochrane G."/>
            <person name="Meng A."/>
            <person name="Brown T."/>
            <person name="Cohen L."/>
        </authorList>
    </citation>
    <scope>NUCLEOTIDE SEQUENCE</scope>
    <source>
        <strain evidence="6">CCAC1681</strain>
    </source>
</reference>
<keyword evidence="4" id="KW-0732">Signal</keyword>
<feature type="chain" id="PRO_5030572565" description="Ubiquitin-like domain-containing protein" evidence="4">
    <location>
        <begin position="19"/>
        <end position="680"/>
    </location>
</feature>
<evidence type="ECO:0000256" key="4">
    <source>
        <dbReference type="SAM" id="SignalP"/>
    </source>
</evidence>
<dbReference type="InterPro" id="IPR040040">
    <property type="entry name" value="ATG11"/>
</dbReference>